<dbReference type="EC" id="6.2.1.3" evidence="5"/>
<comment type="caution">
    <text evidence="5">The sequence shown here is derived from an EMBL/GenBank/DDBJ whole genome shotgun (WGS) entry which is preliminary data.</text>
</comment>
<evidence type="ECO:0000313" key="5">
    <source>
        <dbReference type="EMBL" id="RIH87387.1"/>
    </source>
</evidence>
<dbReference type="SUPFAM" id="SSF56801">
    <property type="entry name" value="Acetyl-CoA synthetase-like"/>
    <property type="match status" value="1"/>
</dbReference>
<evidence type="ECO:0000259" key="4">
    <source>
        <dbReference type="Pfam" id="PF13193"/>
    </source>
</evidence>
<evidence type="ECO:0000313" key="6">
    <source>
        <dbReference type="Proteomes" id="UP000265341"/>
    </source>
</evidence>
<evidence type="ECO:0000256" key="1">
    <source>
        <dbReference type="ARBA" id="ARBA00006432"/>
    </source>
</evidence>
<dbReference type="OrthoDB" id="28801at2"/>
<feature type="domain" description="AMP-dependent synthetase/ligase" evidence="3">
    <location>
        <begin position="9"/>
        <end position="350"/>
    </location>
</feature>
<comment type="similarity">
    <text evidence="1">Belongs to the ATP-dependent AMP-binding enzyme family.</text>
</comment>
<name>A0A399ERV9_9DEIN</name>
<dbReference type="PANTHER" id="PTHR43767:SF7">
    <property type="entry name" value="MEDIUM_LONG-CHAIN-FATTY-ACID--COA LIGASE FADD8"/>
    <property type="match status" value="1"/>
</dbReference>
<organism evidence="5 6">
    <name type="scientific">Calidithermus roseus</name>
    <dbReference type="NCBI Taxonomy" id="1644118"/>
    <lineage>
        <taxon>Bacteria</taxon>
        <taxon>Thermotogati</taxon>
        <taxon>Deinococcota</taxon>
        <taxon>Deinococci</taxon>
        <taxon>Thermales</taxon>
        <taxon>Thermaceae</taxon>
        <taxon>Calidithermus</taxon>
    </lineage>
</organism>
<dbReference type="GO" id="GO:0004467">
    <property type="term" value="F:long-chain fatty acid-CoA ligase activity"/>
    <property type="evidence" value="ECO:0007669"/>
    <property type="project" value="UniProtKB-EC"/>
</dbReference>
<dbReference type="EMBL" id="QWLA01000020">
    <property type="protein sequence ID" value="RIH87387.1"/>
    <property type="molecule type" value="Genomic_DNA"/>
</dbReference>
<dbReference type="InterPro" id="IPR042099">
    <property type="entry name" value="ANL_N_sf"/>
</dbReference>
<reference evidence="5 6" key="1">
    <citation type="submission" date="2018-08" db="EMBL/GenBank/DDBJ databases">
        <title>Meiothermus roseus NBRC 110900 genome sequencing project.</title>
        <authorList>
            <person name="Da Costa M.S."/>
            <person name="Albuquerque L."/>
            <person name="Raposo P."/>
            <person name="Froufe H.J.C."/>
            <person name="Barroso C.S."/>
            <person name="Egas C."/>
        </authorList>
    </citation>
    <scope>NUCLEOTIDE SEQUENCE [LARGE SCALE GENOMIC DNA]</scope>
    <source>
        <strain evidence="5 6">NBRC 110900</strain>
    </source>
</reference>
<feature type="domain" description="AMP-binding enzyme C-terminal" evidence="4">
    <location>
        <begin position="404"/>
        <end position="479"/>
    </location>
</feature>
<gene>
    <name evidence="5" type="primary">lcfB</name>
    <name evidence="5" type="ORF">Mrose_01366</name>
</gene>
<dbReference type="InterPro" id="IPR025110">
    <property type="entry name" value="AMP-bd_C"/>
</dbReference>
<dbReference type="InterPro" id="IPR050237">
    <property type="entry name" value="ATP-dep_AMP-bd_enzyme"/>
</dbReference>
<dbReference type="Pfam" id="PF00501">
    <property type="entry name" value="AMP-binding"/>
    <property type="match status" value="1"/>
</dbReference>
<dbReference type="PANTHER" id="PTHR43767">
    <property type="entry name" value="LONG-CHAIN-FATTY-ACID--COA LIGASE"/>
    <property type="match status" value="1"/>
</dbReference>
<dbReference type="Proteomes" id="UP000265341">
    <property type="component" value="Unassembled WGS sequence"/>
</dbReference>
<dbReference type="RefSeq" id="WP_119276777.1">
    <property type="nucleotide sequence ID" value="NZ_QWLA01000020.1"/>
</dbReference>
<dbReference type="Gene3D" id="3.40.50.12780">
    <property type="entry name" value="N-terminal domain of ligase-like"/>
    <property type="match status" value="1"/>
</dbReference>
<dbReference type="Pfam" id="PF13193">
    <property type="entry name" value="AMP-binding_C"/>
    <property type="match status" value="1"/>
</dbReference>
<evidence type="ECO:0000259" key="3">
    <source>
        <dbReference type="Pfam" id="PF00501"/>
    </source>
</evidence>
<keyword evidence="6" id="KW-1185">Reference proteome</keyword>
<dbReference type="PROSITE" id="PS00455">
    <property type="entry name" value="AMP_BINDING"/>
    <property type="match status" value="1"/>
</dbReference>
<dbReference type="Gene3D" id="3.30.300.30">
    <property type="match status" value="1"/>
</dbReference>
<protein>
    <submittedName>
        <fullName evidence="5">Long-chain-fatty-acid--CoA ligase</fullName>
        <ecNumber evidence="5">6.2.1.3</ecNumber>
    </submittedName>
</protein>
<dbReference type="InterPro" id="IPR020845">
    <property type="entry name" value="AMP-binding_CS"/>
</dbReference>
<proteinExistence type="inferred from homology"/>
<dbReference type="AlphaFoldDB" id="A0A399ERV9"/>
<keyword evidence="2 5" id="KW-0436">Ligase</keyword>
<dbReference type="InterPro" id="IPR000873">
    <property type="entry name" value="AMP-dep_synth/lig_dom"/>
</dbReference>
<accession>A0A399ERV9</accession>
<dbReference type="FunFam" id="3.30.300.30:FF:000008">
    <property type="entry name" value="2,3-dihydroxybenzoate-AMP ligase"/>
    <property type="match status" value="1"/>
</dbReference>
<evidence type="ECO:0000256" key="2">
    <source>
        <dbReference type="ARBA" id="ARBA00022598"/>
    </source>
</evidence>
<dbReference type="InterPro" id="IPR045851">
    <property type="entry name" value="AMP-bd_C_sf"/>
</dbReference>
<sequence>MELNANWLERLAAYHPERPAVYWRGSWIGYGELYARVRRAAGSLAGLGVGQGERVAVLSPNHLGYLELYFAAALLGFVPTFLNHRLSLAELQGLMEYTQPRALFFGPGQEEAARRLDPGARPLEELQALPAAGFTPFTAGLEDTALILFTGGTTGLPKGAMLPYRQLLVNAAQTAMTWGLSPQDRYIVATPMFHAALNALCTPLLYLGGSVMIQERFDPAEYLAWVGQQRPSLLFLVPTMYQMLASHPDFAHTDFSSVRWAISGGAPCPAPVREAYAAKGIRFRQGYGLTECGVNCFTLEPGEAEQFPESVGRPMPHLWARLVDAEGQEVQGAGTGELWLSGPTVMSGYFARPEDSAKVLLEQQGRIWLRTGDLAQRDEAGRYFIVGRSKEMFISGGENVYPIEVERALYDHPLVQECAVIGVPDAQWGEVGLACVVLKGGGALTEDELRSFLRSRLAAYKVPKHFVFLDELPKSAPGKILKGELAERYGRTHA</sequence>